<evidence type="ECO:0000313" key="4">
    <source>
        <dbReference type="EMBL" id="XBH21018.1"/>
    </source>
</evidence>
<reference evidence="4" key="1">
    <citation type="submission" date="2024-02" db="EMBL/GenBank/DDBJ databases">
        <title>Tomenella chthoni gen. nov. sp. nov., a member of the family Jonesiaceae isolated from bat guano.</title>
        <authorList>
            <person name="Miller S.L."/>
            <person name="King J."/>
            <person name="Sankaranarayanan K."/>
            <person name="Lawson P.A."/>
        </authorList>
    </citation>
    <scope>NUCLEOTIDE SEQUENCE</scope>
    <source>
        <strain evidence="4">BS-20</strain>
    </source>
</reference>
<accession>A0AAU7DUX2</accession>
<dbReference type="InterPro" id="IPR003870">
    <property type="entry name" value="DUF222"/>
</dbReference>
<feature type="region of interest" description="Disordered" evidence="2">
    <location>
        <begin position="504"/>
        <end position="538"/>
    </location>
</feature>
<feature type="compositionally biased region" description="Pro residues" evidence="2">
    <location>
        <begin position="517"/>
        <end position="538"/>
    </location>
</feature>
<feature type="domain" description="HNH nuclease" evidence="3">
    <location>
        <begin position="416"/>
        <end position="468"/>
    </location>
</feature>
<dbReference type="InterPro" id="IPR003615">
    <property type="entry name" value="HNH_nuc"/>
</dbReference>
<proteinExistence type="inferred from homology"/>
<sequence>MASNRDQESISGVATPEILVAQIQGWMEEQSRLAAKIQSNFAALADHADALAKLDNYPKAWDLEYKTLGNEVGGRVRLTGTAMTTMMVNAQAVVRDLPNTHAALGKGAIRFEHVKAIEQESRILHNLQHRQPNPPPFADQAEAAEQARLAAQVTALLADTTSSETAAPVISQEQMGDEALQAAQAQIVADLFARYEAAVLPHAYSKTPNQVRAIAKRIANQLTGATLDQRHQHAVDQRCVFVEPLDDGMAKISAVVEASLAYGVLDRITRQAKTILTANRAASRKRLENQEFDSTAATDPRTIDQLRADLLTDLLLTGVPHGHLTNGGESIQARVQITIPMLGLLTPEQLAKVRAQNPALQHVAGIDGNPILAGYGPIDHQTARNLTGQAPGVNRILLEPIVGSVLETDRYTPNTDLKRFLTARDGQCRFIGCGIKAARSEIDHTIPYSQGGKTTNTNLQYLCKSHHDLKHHSWTAQLEPDGIFKLTSPQGQQYVQEPLSQTMYQPPPAHPYENPYFGPPAPELEPQTVPPVGPAPPF</sequence>
<gene>
    <name evidence="4" type="ORF">V5R04_12460</name>
</gene>
<dbReference type="GO" id="GO:0003676">
    <property type="term" value="F:nucleic acid binding"/>
    <property type="evidence" value="ECO:0007669"/>
    <property type="project" value="InterPro"/>
</dbReference>
<dbReference type="CDD" id="cd00085">
    <property type="entry name" value="HNHc"/>
    <property type="match status" value="1"/>
</dbReference>
<dbReference type="GO" id="GO:0004519">
    <property type="term" value="F:endonuclease activity"/>
    <property type="evidence" value="ECO:0007669"/>
    <property type="project" value="InterPro"/>
</dbReference>
<evidence type="ECO:0000259" key="3">
    <source>
        <dbReference type="SMART" id="SM00507"/>
    </source>
</evidence>
<dbReference type="EMBL" id="CP146203">
    <property type="protein sequence ID" value="XBH21018.1"/>
    <property type="molecule type" value="Genomic_DNA"/>
</dbReference>
<dbReference type="Gene3D" id="1.10.30.50">
    <property type="match status" value="1"/>
</dbReference>
<comment type="similarity">
    <text evidence="1">Belongs to the Rv1128c/1148c/1588c/1702c/1945/3466 family.</text>
</comment>
<organism evidence="4">
    <name type="scientific">Jonesiaceae bacterium BS-20</name>
    <dbReference type="NCBI Taxonomy" id="3120821"/>
    <lineage>
        <taxon>Bacteria</taxon>
        <taxon>Bacillati</taxon>
        <taxon>Actinomycetota</taxon>
        <taxon>Actinomycetes</taxon>
        <taxon>Micrococcales</taxon>
        <taxon>Jonesiaceae</taxon>
    </lineage>
</organism>
<dbReference type="AlphaFoldDB" id="A0AAU7DUX2"/>
<name>A0AAU7DUX2_9MICO</name>
<dbReference type="GO" id="GO:0008270">
    <property type="term" value="F:zinc ion binding"/>
    <property type="evidence" value="ECO:0007669"/>
    <property type="project" value="InterPro"/>
</dbReference>
<dbReference type="Pfam" id="PF02720">
    <property type="entry name" value="DUF222"/>
    <property type="match status" value="1"/>
</dbReference>
<dbReference type="InterPro" id="IPR002711">
    <property type="entry name" value="HNH"/>
</dbReference>
<evidence type="ECO:0000256" key="2">
    <source>
        <dbReference type="SAM" id="MobiDB-lite"/>
    </source>
</evidence>
<dbReference type="Pfam" id="PF01844">
    <property type="entry name" value="HNH"/>
    <property type="match status" value="1"/>
</dbReference>
<evidence type="ECO:0000256" key="1">
    <source>
        <dbReference type="ARBA" id="ARBA00023450"/>
    </source>
</evidence>
<protein>
    <submittedName>
        <fullName evidence="4">DUF222 domain-containing protein</fullName>
    </submittedName>
</protein>
<dbReference type="SMART" id="SM00507">
    <property type="entry name" value="HNHc"/>
    <property type="match status" value="1"/>
</dbReference>